<evidence type="ECO:0000313" key="1">
    <source>
        <dbReference type="EMBL" id="MDV6262335.1"/>
    </source>
</evidence>
<reference evidence="1 2" key="1">
    <citation type="submission" date="2023-10" db="EMBL/GenBank/DDBJ databases">
        <title>Development of a sustainable strategy for remediation of hydrocarbon-contaminated territories based on the waste exchange concept.</title>
        <authorList>
            <person name="Krivoruchko A."/>
        </authorList>
    </citation>
    <scope>NUCLEOTIDE SEQUENCE [LARGE SCALE GENOMIC DNA]</scope>
    <source>
        <strain evidence="1 2">IEGM 1323</strain>
    </source>
</reference>
<protein>
    <submittedName>
        <fullName evidence="1">Uncharacterized protein</fullName>
    </submittedName>
</protein>
<organism evidence="1 2">
    <name type="scientific">Rhodococcoides yunnanense</name>
    <dbReference type="NCBI Taxonomy" id="278209"/>
    <lineage>
        <taxon>Bacteria</taxon>
        <taxon>Bacillati</taxon>
        <taxon>Actinomycetota</taxon>
        <taxon>Actinomycetes</taxon>
        <taxon>Mycobacteriales</taxon>
        <taxon>Nocardiaceae</taxon>
        <taxon>Rhodococcoides</taxon>
    </lineage>
</organism>
<proteinExistence type="predicted"/>
<accession>A0ABU4BDS6</accession>
<dbReference type="Proteomes" id="UP001185755">
    <property type="component" value="Unassembled WGS sequence"/>
</dbReference>
<dbReference type="EMBL" id="JAWLJX010000003">
    <property type="protein sequence ID" value="MDV6262335.1"/>
    <property type="molecule type" value="Genomic_DNA"/>
</dbReference>
<name>A0ABU4BDS6_9NOCA</name>
<gene>
    <name evidence="1" type="ORF">R3P96_13390</name>
</gene>
<keyword evidence="2" id="KW-1185">Reference proteome</keyword>
<comment type="caution">
    <text evidence="1">The sequence shown here is derived from an EMBL/GenBank/DDBJ whole genome shotgun (WGS) entry which is preliminary data.</text>
</comment>
<sequence length="72" mass="8239">MIDHPRLQETILRIINQGEIDLSDLLFEIRREHPEMPTTAVVRELAALIAELALIPTHIVHVTVVRPQQETP</sequence>
<evidence type="ECO:0000313" key="2">
    <source>
        <dbReference type="Proteomes" id="UP001185755"/>
    </source>
</evidence>